<dbReference type="InterPro" id="IPR036816">
    <property type="entry name" value="RNaseA-like_dom_sf"/>
</dbReference>
<dbReference type="GO" id="GO:0004540">
    <property type="term" value="F:RNA nuclease activity"/>
    <property type="evidence" value="ECO:0007669"/>
    <property type="project" value="TreeGrafter"/>
</dbReference>
<evidence type="ECO:0000256" key="2">
    <source>
        <dbReference type="ARBA" id="ARBA00005600"/>
    </source>
</evidence>
<gene>
    <name evidence="11" type="ORF">PODLI_1B034801</name>
</gene>
<keyword evidence="4 8" id="KW-0540">Nuclease</keyword>
<dbReference type="GO" id="GO:0003676">
    <property type="term" value="F:nucleic acid binding"/>
    <property type="evidence" value="ECO:0007669"/>
    <property type="project" value="InterPro"/>
</dbReference>
<feature type="domain" description="Ribonuclease A-domain" evidence="10">
    <location>
        <begin position="23"/>
        <end position="144"/>
    </location>
</feature>
<keyword evidence="12" id="KW-1185">Reference proteome</keyword>
<feature type="signal peptide" evidence="8">
    <location>
        <begin position="1"/>
        <end position="24"/>
    </location>
</feature>
<evidence type="ECO:0000256" key="7">
    <source>
        <dbReference type="ARBA" id="ARBA00023157"/>
    </source>
</evidence>
<dbReference type="InterPro" id="IPR001427">
    <property type="entry name" value="RNaseA"/>
</dbReference>
<dbReference type="PANTHER" id="PTHR11437:SF10">
    <property type="entry name" value="ANGIOGENIN-RELATED"/>
    <property type="match status" value="1"/>
</dbReference>
<keyword evidence="7" id="KW-1015">Disulfide bond</keyword>
<dbReference type="EMBL" id="OX395141">
    <property type="protein sequence ID" value="CAI5795045.1"/>
    <property type="molecule type" value="Genomic_DNA"/>
</dbReference>
<dbReference type="PANTHER" id="PTHR11437">
    <property type="entry name" value="RIBONUCLEASE"/>
    <property type="match status" value="1"/>
</dbReference>
<keyword evidence="6 8" id="KW-0378">Hydrolase</keyword>
<comment type="subcellular location">
    <subcellularLocation>
        <location evidence="1">Secreted</location>
    </subcellularLocation>
</comment>
<dbReference type="GO" id="GO:0004519">
    <property type="term" value="F:endonuclease activity"/>
    <property type="evidence" value="ECO:0007669"/>
    <property type="project" value="UniProtKB-KW"/>
</dbReference>
<evidence type="ECO:0000256" key="8">
    <source>
        <dbReference type="RuleBase" id="RU000651"/>
    </source>
</evidence>
<dbReference type="GO" id="GO:0016787">
    <property type="term" value="F:hydrolase activity"/>
    <property type="evidence" value="ECO:0007669"/>
    <property type="project" value="UniProtKB-KW"/>
</dbReference>
<evidence type="ECO:0000256" key="3">
    <source>
        <dbReference type="ARBA" id="ARBA00022525"/>
    </source>
</evidence>
<keyword evidence="3" id="KW-0964">Secreted</keyword>
<dbReference type="Pfam" id="PF00074">
    <property type="entry name" value="RnaseA"/>
    <property type="match status" value="1"/>
</dbReference>
<feature type="compositionally biased region" description="Polar residues" evidence="9">
    <location>
        <begin position="157"/>
        <end position="167"/>
    </location>
</feature>
<protein>
    <submittedName>
        <fullName evidence="11">Pancreatic-like 3</fullName>
    </submittedName>
</protein>
<sequence>MASSIAPLLGLFLLTISTTSVSHAQSSKAFQRKHVTFLDHIDHNQCNSEMRNKRISQTENGCKRLNTFIHAPEQVVDQACTAGEPYVIRNQEYKKSPKKFRITNCRLSQGHGDDCEYVAEASSLRYIVVACDQNGRPVHLERTLTDAAAGKPDDKQPSLNPTKKPSNSASVISAHWVRGQGRWCMGRLGGVLLSLSFVLFWCL</sequence>
<dbReference type="SUPFAM" id="SSF54076">
    <property type="entry name" value="RNase A-like"/>
    <property type="match status" value="1"/>
</dbReference>
<dbReference type="Proteomes" id="UP001178461">
    <property type="component" value="Chromosome 15"/>
</dbReference>
<evidence type="ECO:0000313" key="12">
    <source>
        <dbReference type="Proteomes" id="UP001178461"/>
    </source>
</evidence>
<evidence type="ECO:0000313" key="11">
    <source>
        <dbReference type="EMBL" id="CAI5795045.1"/>
    </source>
</evidence>
<organism evidence="11 12">
    <name type="scientific">Podarcis lilfordi</name>
    <name type="common">Lilford's wall lizard</name>
    <dbReference type="NCBI Taxonomy" id="74358"/>
    <lineage>
        <taxon>Eukaryota</taxon>
        <taxon>Metazoa</taxon>
        <taxon>Chordata</taxon>
        <taxon>Craniata</taxon>
        <taxon>Vertebrata</taxon>
        <taxon>Euteleostomi</taxon>
        <taxon>Lepidosauria</taxon>
        <taxon>Squamata</taxon>
        <taxon>Bifurcata</taxon>
        <taxon>Unidentata</taxon>
        <taxon>Episquamata</taxon>
        <taxon>Laterata</taxon>
        <taxon>Lacertibaenia</taxon>
        <taxon>Lacertidae</taxon>
        <taxon>Podarcis</taxon>
    </lineage>
</organism>
<dbReference type="InterPro" id="IPR023411">
    <property type="entry name" value="RNaseA_AS"/>
</dbReference>
<evidence type="ECO:0000256" key="4">
    <source>
        <dbReference type="ARBA" id="ARBA00022722"/>
    </source>
</evidence>
<accession>A0AA35LEU2</accession>
<dbReference type="AlphaFoldDB" id="A0AA35LEU2"/>
<evidence type="ECO:0000256" key="9">
    <source>
        <dbReference type="SAM" id="MobiDB-lite"/>
    </source>
</evidence>
<reference evidence="11" key="1">
    <citation type="submission" date="2022-12" db="EMBL/GenBank/DDBJ databases">
        <authorList>
            <person name="Alioto T."/>
            <person name="Alioto T."/>
            <person name="Gomez Garrido J."/>
        </authorList>
    </citation>
    <scope>NUCLEOTIDE SEQUENCE</scope>
</reference>
<evidence type="ECO:0000256" key="5">
    <source>
        <dbReference type="ARBA" id="ARBA00022759"/>
    </source>
</evidence>
<evidence type="ECO:0000259" key="10">
    <source>
        <dbReference type="SMART" id="SM00092"/>
    </source>
</evidence>
<dbReference type="InterPro" id="IPR023412">
    <property type="entry name" value="RNaseA_domain"/>
</dbReference>
<evidence type="ECO:0000256" key="1">
    <source>
        <dbReference type="ARBA" id="ARBA00004613"/>
    </source>
</evidence>
<keyword evidence="8" id="KW-0732">Signal</keyword>
<comment type="similarity">
    <text evidence="2 8">Belongs to the pancreatic ribonuclease family.</text>
</comment>
<evidence type="ECO:0000256" key="6">
    <source>
        <dbReference type="ARBA" id="ARBA00022801"/>
    </source>
</evidence>
<feature type="chain" id="PRO_5041482682" evidence="8">
    <location>
        <begin position="25"/>
        <end position="203"/>
    </location>
</feature>
<name>A0AA35LEU2_9SAUR</name>
<keyword evidence="5 8" id="KW-0255">Endonuclease</keyword>
<dbReference type="SMART" id="SM00092">
    <property type="entry name" value="RNAse_Pc"/>
    <property type="match status" value="1"/>
</dbReference>
<dbReference type="Gene3D" id="3.10.130.10">
    <property type="entry name" value="Ribonuclease A-like domain"/>
    <property type="match status" value="1"/>
</dbReference>
<dbReference type="GO" id="GO:0005576">
    <property type="term" value="C:extracellular region"/>
    <property type="evidence" value="ECO:0007669"/>
    <property type="project" value="UniProtKB-SubCell"/>
</dbReference>
<dbReference type="PROSITE" id="PS00127">
    <property type="entry name" value="RNASE_PANCREATIC"/>
    <property type="match status" value="1"/>
</dbReference>
<dbReference type="GO" id="GO:0050830">
    <property type="term" value="P:defense response to Gram-positive bacterium"/>
    <property type="evidence" value="ECO:0007669"/>
    <property type="project" value="TreeGrafter"/>
</dbReference>
<feature type="region of interest" description="Disordered" evidence="9">
    <location>
        <begin position="147"/>
        <end position="167"/>
    </location>
</feature>
<proteinExistence type="inferred from homology"/>